<dbReference type="PANTHER" id="PTHR37981:SF1">
    <property type="entry name" value="SGNH HYDROLASE-TYPE ESTERASE DOMAIN-CONTAINING PROTEIN"/>
    <property type="match status" value="1"/>
</dbReference>
<dbReference type="Gene3D" id="2.130.10.130">
    <property type="entry name" value="Integrin alpha, N-terminal"/>
    <property type="match status" value="1"/>
</dbReference>
<keyword evidence="1 2" id="KW-0732">Signal</keyword>
<dbReference type="Gene3D" id="3.40.50.1110">
    <property type="entry name" value="SGNH hydrolase"/>
    <property type="match status" value="2"/>
</dbReference>
<dbReference type="GO" id="GO:0006629">
    <property type="term" value="P:lipid metabolic process"/>
    <property type="evidence" value="ECO:0007669"/>
    <property type="project" value="TreeGrafter"/>
</dbReference>
<evidence type="ECO:0000259" key="3">
    <source>
        <dbReference type="Pfam" id="PF13472"/>
    </source>
</evidence>
<dbReference type="Proteomes" id="UP000770015">
    <property type="component" value="Unassembled WGS sequence"/>
</dbReference>
<dbReference type="Pfam" id="PF13517">
    <property type="entry name" value="FG-GAP_3"/>
    <property type="match status" value="2"/>
</dbReference>
<dbReference type="Pfam" id="PF13472">
    <property type="entry name" value="Lipase_GDSL_2"/>
    <property type="match status" value="1"/>
</dbReference>
<accession>A0A9P9A7Y3</accession>
<protein>
    <submittedName>
        <fullName evidence="4">SGNH hydrolase-type esterase domain-containing protein</fullName>
    </submittedName>
</protein>
<dbReference type="GO" id="GO:0016788">
    <property type="term" value="F:hydrolase activity, acting on ester bonds"/>
    <property type="evidence" value="ECO:0007669"/>
    <property type="project" value="InterPro"/>
</dbReference>
<dbReference type="InterPro" id="IPR013830">
    <property type="entry name" value="SGNH_hydro"/>
</dbReference>
<feature type="domain" description="SGNH hydrolase-type esterase" evidence="3">
    <location>
        <begin position="490"/>
        <end position="671"/>
    </location>
</feature>
<dbReference type="InterPro" id="IPR013517">
    <property type="entry name" value="FG-GAP"/>
</dbReference>
<proteinExistence type="predicted"/>
<keyword evidence="4" id="KW-0378">Hydrolase</keyword>
<dbReference type="EMBL" id="JAGSXJ010000020">
    <property type="protein sequence ID" value="KAH6680099.1"/>
    <property type="molecule type" value="Genomic_DNA"/>
</dbReference>
<evidence type="ECO:0000256" key="2">
    <source>
        <dbReference type="SAM" id="SignalP"/>
    </source>
</evidence>
<evidence type="ECO:0000256" key="1">
    <source>
        <dbReference type="ARBA" id="ARBA00022729"/>
    </source>
</evidence>
<dbReference type="CDD" id="cd01833">
    <property type="entry name" value="XynB_like"/>
    <property type="match status" value="1"/>
</dbReference>
<reference evidence="4" key="1">
    <citation type="journal article" date="2021" name="Nat. Commun.">
        <title>Genetic determinants of endophytism in the Arabidopsis root mycobiome.</title>
        <authorList>
            <person name="Mesny F."/>
            <person name="Miyauchi S."/>
            <person name="Thiergart T."/>
            <person name="Pickel B."/>
            <person name="Atanasova L."/>
            <person name="Karlsson M."/>
            <person name="Huettel B."/>
            <person name="Barry K.W."/>
            <person name="Haridas S."/>
            <person name="Chen C."/>
            <person name="Bauer D."/>
            <person name="Andreopoulos W."/>
            <person name="Pangilinan J."/>
            <person name="LaButti K."/>
            <person name="Riley R."/>
            <person name="Lipzen A."/>
            <person name="Clum A."/>
            <person name="Drula E."/>
            <person name="Henrissat B."/>
            <person name="Kohler A."/>
            <person name="Grigoriev I.V."/>
            <person name="Martin F.M."/>
            <person name="Hacquard S."/>
        </authorList>
    </citation>
    <scope>NUCLEOTIDE SEQUENCE</scope>
    <source>
        <strain evidence="4">MPI-SDFR-AT-0117</strain>
    </source>
</reference>
<dbReference type="SUPFAM" id="SSF69318">
    <property type="entry name" value="Integrin alpha N-terminal domain"/>
    <property type="match status" value="2"/>
</dbReference>
<name>A0A9P9A7Y3_9PEZI</name>
<sequence>MLLSVPSCRCVALFVLVNAAAGAALGPRYGFTSANRFYGRADNDGYNAEDLSYLKKIAAIGDSYSAGIGAGARLGGFDDWQCSRYDHSYPYLFSQDERLGDPSGRTFEFKSCSGAVVDEVIEKQIPTLSSNQQVILLSAGGNDAELVNILNQCVFQWLTFEKSQGIVGRIAALLREPWALNLDWEDLSRGCPGQLTRSDEIITSSDFSTKLDRLIESAKKKLASDGHIYYTGYAKFFSEDYSDECDKVSWSLWIYVTARLDSFNRMVMNGLVDRMNKQLKAAVDRAGDQVTFVDYDEFVGRFKGRFCESGVDEGSILDTSGESPRSMFFRFHSEDPFGINPWKRSTLGHGEATFEGDVNTFARAVEYVDPDARLKHEDKVEGDTRAAFKALSDDDSLQRAGEVPNLLPDGYGRVFHPQILLHLIIKNRIIFEIANRNLADHSLDPLPVIGEPIGTCPIDSGDDVDTVLTYSPVAAGEGVKKGTKLRILPVGDSITVGFPGRSDGDGYRRQLKNNLSGDEVVFAGTEFTGSMDDGYFAAWSGKTIQYISDHAQDSLKQRPNIILVAAGTNDMNPNGAISKEGNDPAGAAERLGKMIDKMVDACPDATILVAMIVNTCNQDQSPATKEYQKLIPGVVQQRKDDGKHILAVDFTTFKTSDLADCIHPTPDGYKIMGDYWYSFIHQIPENWIKDPVGSDPTRNSNEGLDGNIPPPDWGTIPIHVTSKNAVRDAAAAALGGSSKPTTCNGNPNWKASGKIALGGVGKSGPWKFRRDWREAGEVASGLGWGNAGVRLHDMNGDGKADYVWIHPDTGEIRCWLNNLPAPWSPAGNNNSIIGSGVGPSNTIFLADMNGDGMDDYLVVDGKRGSVRVWWNYGPDDSWVNGWKFVAGGEIASGVPHANLDTIRFPDINGDGRADYVYIGKGGSVKHHMNTGSPGGQDVLFHAMGGIATGAVDDISKLAFSQMNGDGRDDYLIWDNDGGLSGFLNQPTNREGVPLYVAQGGAKIIAEGIKQKPSDIRLADMDGDGKDDYVLVGDNGALYVWYNRGETDDSLARENVHFADLDGDGLDDYVWVDASSGAPTVYLNKGVDSGDSLGWRWSPVNDGKPIASGAAPSSRVVFGDIDGNGLADYLDIDPTTGAIKAYLNMGASDAAEFADYKWKFQPIGTIASGLGPGSRVRIADIDGDGRDDYIYLKDNGGTTIYRNVWSPDNDGDKYRPMPDADASGIGQSPDEIELVDINGDGKADYVWTRKLDGRAHVWYNEYPNKPTWRAGGEIAGGIGTSGANVKYGKLLPSGRSDYIPIDPNTGAIGAWLNGCSNQQSSKRSLGITMTKWINHSNNDLHWWTIYEHHVGEETPNELTTCVGAIYPSKADIIGNVHRPDDGDDRFPTFISADDFSTKGPYGNRCYFLGSPDRVGNLVCDGIAGIHCYEASKAGEAFSCGIGGRSSATPSIYCEWN</sequence>
<evidence type="ECO:0000313" key="4">
    <source>
        <dbReference type="EMBL" id="KAH6680099.1"/>
    </source>
</evidence>
<dbReference type="SUPFAM" id="SSF52266">
    <property type="entry name" value="SGNH hydrolase"/>
    <property type="match status" value="2"/>
</dbReference>
<dbReference type="PANTHER" id="PTHR37981">
    <property type="entry name" value="LIPASE 2"/>
    <property type="match status" value="1"/>
</dbReference>
<dbReference type="OrthoDB" id="2119228at2759"/>
<comment type="caution">
    <text evidence="4">The sequence shown here is derived from an EMBL/GenBank/DDBJ whole genome shotgun (WGS) entry which is preliminary data.</text>
</comment>
<gene>
    <name evidence="4" type="ORF">F5X68DRAFT_173109</name>
</gene>
<organism evidence="4 5">
    <name type="scientific">Plectosphaerella plurivora</name>
    <dbReference type="NCBI Taxonomy" id="936078"/>
    <lineage>
        <taxon>Eukaryota</taxon>
        <taxon>Fungi</taxon>
        <taxon>Dikarya</taxon>
        <taxon>Ascomycota</taxon>
        <taxon>Pezizomycotina</taxon>
        <taxon>Sordariomycetes</taxon>
        <taxon>Hypocreomycetidae</taxon>
        <taxon>Glomerellales</taxon>
        <taxon>Plectosphaerellaceae</taxon>
        <taxon>Plectosphaerella</taxon>
    </lineage>
</organism>
<feature type="chain" id="PRO_5040244526" evidence="2">
    <location>
        <begin position="23"/>
        <end position="1455"/>
    </location>
</feature>
<keyword evidence="5" id="KW-1185">Reference proteome</keyword>
<dbReference type="InterPro" id="IPR028994">
    <property type="entry name" value="Integrin_alpha_N"/>
</dbReference>
<dbReference type="InterPro" id="IPR037460">
    <property type="entry name" value="SEST-like"/>
</dbReference>
<feature type="signal peptide" evidence="2">
    <location>
        <begin position="1"/>
        <end position="22"/>
    </location>
</feature>
<dbReference type="CDD" id="cd01823">
    <property type="entry name" value="SEST_like"/>
    <property type="match status" value="1"/>
</dbReference>
<dbReference type="InterPro" id="IPR036514">
    <property type="entry name" value="SGNH_hydro_sf"/>
</dbReference>
<evidence type="ECO:0000313" key="5">
    <source>
        <dbReference type="Proteomes" id="UP000770015"/>
    </source>
</evidence>